<feature type="transmembrane region" description="Helical" evidence="1">
    <location>
        <begin position="103"/>
        <end position="121"/>
    </location>
</feature>
<evidence type="ECO:0008006" key="4">
    <source>
        <dbReference type="Google" id="ProtNLM"/>
    </source>
</evidence>
<keyword evidence="1" id="KW-1133">Transmembrane helix</keyword>
<gene>
    <name evidence="2" type="ORF">ABS767_05025</name>
</gene>
<dbReference type="EMBL" id="JBELQC010000001">
    <property type="protein sequence ID" value="MFL9840318.1"/>
    <property type="molecule type" value="Genomic_DNA"/>
</dbReference>
<accession>A0ABW8YMH1</accession>
<sequence length="486" mass="52524">MSIARVPRWLIFIVVALAARAVTFGNPILHVDEEFYFTAARAMVDGALPFVDIWDRKPIGLFLLYAPAAALGFPAGIWAYQALALGCLVATAIVAAQLAERAGWGRGALPAGLAIILWPNLIDGQGGQAPIFYNLLVIAAVALIAPRADGQMPGRIFLRGLAAMALVGLALQIKYSVVFEGAFIGLWLMWGRWRSGVGAARVALAGLVWASTALLATALAWGCYAGLGQGRAWLYANFLSILDRNPDPALAQLANLGIIVLLLSPLVASAGLAWRRCARMPAVWPLRSFLFAWCGAAILGLLLFGTYFDHYALPLVPPLAIAAAGFWSDHRRFAWVVLAVALVGGQALLLLKRAQRGTPQEIAAVSRVIGSGPGCLHVYSGSVILYPMTGRCRVTPWIYPSHLGRVRERGAIGVDQMSEIDRVLRQRPEWVVMTGPYIGERADIHARVVASVARDYRRVTVLPVGGKRYALWRRLTPPARSARSSE</sequence>
<proteinExistence type="predicted"/>
<keyword evidence="1" id="KW-0812">Transmembrane</keyword>
<reference evidence="2 3" key="1">
    <citation type="submission" date="2024-06" db="EMBL/GenBank/DDBJ databases">
        <authorList>
            <person name="Kaempfer P."/>
            <person name="Viver T."/>
        </authorList>
    </citation>
    <scope>NUCLEOTIDE SEQUENCE [LARGE SCALE GENOMIC DNA]</scope>
    <source>
        <strain evidence="2 3">ST-64</strain>
    </source>
</reference>
<feature type="transmembrane region" description="Helical" evidence="1">
    <location>
        <begin position="333"/>
        <end position="351"/>
    </location>
</feature>
<feature type="transmembrane region" description="Helical" evidence="1">
    <location>
        <begin position="202"/>
        <end position="227"/>
    </location>
</feature>
<evidence type="ECO:0000313" key="3">
    <source>
        <dbReference type="Proteomes" id="UP001629244"/>
    </source>
</evidence>
<dbReference type="Proteomes" id="UP001629244">
    <property type="component" value="Unassembled WGS sequence"/>
</dbReference>
<keyword evidence="3" id="KW-1185">Reference proteome</keyword>
<organism evidence="2 3">
    <name type="scientific">Sphingomonas plantiphila</name>
    <dbReference type="NCBI Taxonomy" id="3163295"/>
    <lineage>
        <taxon>Bacteria</taxon>
        <taxon>Pseudomonadati</taxon>
        <taxon>Pseudomonadota</taxon>
        <taxon>Alphaproteobacteria</taxon>
        <taxon>Sphingomonadales</taxon>
        <taxon>Sphingomonadaceae</taxon>
        <taxon>Sphingomonas</taxon>
    </lineage>
</organism>
<protein>
    <recommendedName>
        <fullName evidence="4">Glycosyltransferase RgtA/B/C/D-like domain-containing protein</fullName>
    </recommendedName>
</protein>
<feature type="transmembrane region" description="Helical" evidence="1">
    <location>
        <begin position="127"/>
        <end position="145"/>
    </location>
</feature>
<name>A0ABW8YMH1_9SPHN</name>
<feature type="transmembrane region" description="Helical" evidence="1">
    <location>
        <begin position="248"/>
        <end position="274"/>
    </location>
</feature>
<feature type="transmembrane region" description="Helical" evidence="1">
    <location>
        <begin position="286"/>
        <end position="304"/>
    </location>
</feature>
<evidence type="ECO:0000313" key="2">
    <source>
        <dbReference type="EMBL" id="MFL9840318.1"/>
    </source>
</evidence>
<feature type="transmembrane region" description="Helical" evidence="1">
    <location>
        <begin position="77"/>
        <end position="96"/>
    </location>
</feature>
<feature type="transmembrane region" description="Helical" evidence="1">
    <location>
        <begin position="157"/>
        <end position="190"/>
    </location>
</feature>
<evidence type="ECO:0000256" key="1">
    <source>
        <dbReference type="SAM" id="Phobius"/>
    </source>
</evidence>
<dbReference type="RefSeq" id="WP_408077259.1">
    <property type="nucleotide sequence ID" value="NZ_JBELQC010000001.1"/>
</dbReference>
<comment type="caution">
    <text evidence="2">The sequence shown here is derived from an EMBL/GenBank/DDBJ whole genome shotgun (WGS) entry which is preliminary data.</text>
</comment>
<keyword evidence="1" id="KW-0472">Membrane</keyword>